<dbReference type="AlphaFoldDB" id="A0A3N4IQ48"/>
<accession>A0A3N4IQ48</accession>
<evidence type="ECO:0000313" key="1">
    <source>
        <dbReference type="EMBL" id="RPA87906.1"/>
    </source>
</evidence>
<keyword evidence="2" id="KW-1185">Reference proteome</keyword>
<name>A0A3N4IQ48_ASCIM</name>
<proteinExistence type="predicted"/>
<reference evidence="1 2" key="1">
    <citation type="journal article" date="2018" name="Nat. Ecol. Evol.">
        <title>Pezizomycetes genomes reveal the molecular basis of ectomycorrhizal truffle lifestyle.</title>
        <authorList>
            <person name="Murat C."/>
            <person name="Payen T."/>
            <person name="Noel B."/>
            <person name="Kuo A."/>
            <person name="Morin E."/>
            <person name="Chen J."/>
            <person name="Kohler A."/>
            <person name="Krizsan K."/>
            <person name="Balestrini R."/>
            <person name="Da Silva C."/>
            <person name="Montanini B."/>
            <person name="Hainaut M."/>
            <person name="Levati E."/>
            <person name="Barry K.W."/>
            <person name="Belfiori B."/>
            <person name="Cichocki N."/>
            <person name="Clum A."/>
            <person name="Dockter R.B."/>
            <person name="Fauchery L."/>
            <person name="Guy J."/>
            <person name="Iotti M."/>
            <person name="Le Tacon F."/>
            <person name="Lindquist E.A."/>
            <person name="Lipzen A."/>
            <person name="Malagnac F."/>
            <person name="Mello A."/>
            <person name="Molinier V."/>
            <person name="Miyauchi S."/>
            <person name="Poulain J."/>
            <person name="Riccioni C."/>
            <person name="Rubini A."/>
            <person name="Sitrit Y."/>
            <person name="Splivallo R."/>
            <person name="Traeger S."/>
            <person name="Wang M."/>
            <person name="Zifcakova L."/>
            <person name="Wipf D."/>
            <person name="Zambonelli A."/>
            <person name="Paolocci F."/>
            <person name="Nowrousian M."/>
            <person name="Ottonello S."/>
            <person name="Baldrian P."/>
            <person name="Spatafora J.W."/>
            <person name="Henrissat B."/>
            <person name="Nagy L.G."/>
            <person name="Aury J.M."/>
            <person name="Wincker P."/>
            <person name="Grigoriev I.V."/>
            <person name="Bonfante P."/>
            <person name="Martin F.M."/>
        </authorList>
    </citation>
    <scope>NUCLEOTIDE SEQUENCE [LARGE SCALE GENOMIC DNA]</scope>
    <source>
        <strain evidence="1 2">RN42</strain>
    </source>
</reference>
<dbReference type="Proteomes" id="UP000275078">
    <property type="component" value="Unassembled WGS sequence"/>
</dbReference>
<organism evidence="1 2">
    <name type="scientific">Ascobolus immersus RN42</name>
    <dbReference type="NCBI Taxonomy" id="1160509"/>
    <lineage>
        <taxon>Eukaryota</taxon>
        <taxon>Fungi</taxon>
        <taxon>Dikarya</taxon>
        <taxon>Ascomycota</taxon>
        <taxon>Pezizomycotina</taxon>
        <taxon>Pezizomycetes</taxon>
        <taxon>Pezizales</taxon>
        <taxon>Ascobolaceae</taxon>
        <taxon>Ascobolus</taxon>
    </lineage>
</organism>
<sequence length="174" mass="19429">MAVQCMKRRNSSASLAGTKRWEREFGSGGEDSRVCGKLFAQIVHAEEDGKDCECHSSRAIAFDRACWWILFTIIWSAWMFPDCEFGGGESKNSVWAEALPRRGREASIRLNTTDSHDALLCPFSVKVVSQVLHPCREGPENARLAVAAKKVKIPSRAAVRNAHPRDHGKERDCD</sequence>
<evidence type="ECO:0000313" key="2">
    <source>
        <dbReference type="Proteomes" id="UP000275078"/>
    </source>
</evidence>
<protein>
    <submittedName>
        <fullName evidence="1">Uncharacterized protein</fullName>
    </submittedName>
</protein>
<gene>
    <name evidence="1" type="ORF">BJ508DRAFT_300280</name>
</gene>
<dbReference type="EMBL" id="ML119645">
    <property type="protein sequence ID" value="RPA87906.1"/>
    <property type="molecule type" value="Genomic_DNA"/>
</dbReference>